<feature type="region of interest" description="Disordered" evidence="1">
    <location>
        <begin position="371"/>
        <end position="396"/>
    </location>
</feature>
<feature type="region of interest" description="Disordered" evidence="1">
    <location>
        <begin position="1"/>
        <end position="78"/>
    </location>
</feature>
<evidence type="ECO:0000313" key="3">
    <source>
        <dbReference type="Proteomes" id="UP001056384"/>
    </source>
</evidence>
<accession>A0A9Q9B6E0</accession>
<feature type="compositionally biased region" description="Acidic residues" evidence="1">
    <location>
        <begin position="22"/>
        <end position="46"/>
    </location>
</feature>
<dbReference type="EMBL" id="CP099428">
    <property type="protein sequence ID" value="USW58303.1"/>
    <property type="molecule type" value="Genomic_DNA"/>
</dbReference>
<sequence>MARTKKSVPKSQPRKKTKRQLEEDDFIDEESPGPTSDEDTSDDEEVSEARITRSATRQAAAVATHAGNSKPRFDFNSKQERLEYEAVHGSQKEARRRFHEENEIQKLERKKQENGSLTRNQAKRLRTMRERWKAVDNGISLSQQQATRDKTAGGKSAKIRHGRREKSRLRHLNMMLHRKEVLTEAEHDELEMLDARLTAMPMRRTQITEKRKKRKKELLQVQKEPNRKDNEATMTDDTVRDVASLRDQRVLVPVEVIEMHCRPAAEEQFIRPQLQEQRQPEDTTWPHSSDSAIARPSIALALETILGRDLLLKSRHFSAPSLLSDTRDEDGDFLIVEAEDEFLEESVMWTTAGFYCTVGCKDCSNCSVEESSLKSLPEQEEGQRPEDVHSSSAMDIDQDLAKAKIISQELDEK</sequence>
<protein>
    <submittedName>
        <fullName evidence="2">Uncharacterized protein</fullName>
    </submittedName>
</protein>
<feature type="compositionally biased region" description="Low complexity" evidence="1">
    <location>
        <begin position="52"/>
        <end position="66"/>
    </location>
</feature>
<reference evidence="2" key="1">
    <citation type="submission" date="2022-06" db="EMBL/GenBank/DDBJ databases">
        <title>Complete genome sequences of two strains of the flax pathogen Septoria linicola.</title>
        <authorList>
            <person name="Lapalu N."/>
            <person name="Simon A."/>
            <person name="Demenou B."/>
            <person name="Paumier D."/>
            <person name="Guillot M.-P."/>
            <person name="Gout L."/>
            <person name="Valade R."/>
        </authorList>
    </citation>
    <scope>NUCLEOTIDE SEQUENCE</scope>
    <source>
        <strain evidence="2">SE15195</strain>
    </source>
</reference>
<dbReference type="Proteomes" id="UP001056384">
    <property type="component" value="Chromosome 11"/>
</dbReference>
<gene>
    <name evidence="2" type="ORF">Slin15195_G116220</name>
</gene>
<name>A0A9Q9B6E0_9PEZI</name>
<proteinExistence type="predicted"/>
<organism evidence="2 3">
    <name type="scientific">Septoria linicola</name>
    <dbReference type="NCBI Taxonomy" id="215465"/>
    <lineage>
        <taxon>Eukaryota</taxon>
        <taxon>Fungi</taxon>
        <taxon>Dikarya</taxon>
        <taxon>Ascomycota</taxon>
        <taxon>Pezizomycotina</taxon>
        <taxon>Dothideomycetes</taxon>
        <taxon>Dothideomycetidae</taxon>
        <taxon>Mycosphaerellales</taxon>
        <taxon>Mycosphaerellaceae</taxon>
        <taxon>Septoria</taxon>
    </lineage>
</organism>
<evidence type="ECO:0000256" key="1">
    <source>
        <dbReference type="SAM" id="MobiDB-lite"/>
    </source>
</evidence>
<keyword evidence="3" id="KW-1185">Reference proteome</keyword>
<feature type="compositionally biased region" description="Basic residues" evidence="1">
    <location>
        <begin position="1"/>
        <end position="18"/>
    </location>
</feature>
<evidence type="ECO:0000313" key="2">
    <source>
        <dbReference type="EMBL" id="USW58303.1"/>
    </source>
</evidence>
<dbReference type="AlphaFoldDB" id="A0A9Q9B6E0"/>
<feature type="region of interest" description="Disordered" evidence="1">
    <location>
        <begin position="141"/>
        <end position="165"/>
    </location>
</feature>